<protein>
    <recommendedName>
        <fullName evidence="7">Major facilitator superfamily (MFS) profile domain-containing protein</fullName>
    </recommendedName>
</protein>
<feature type="transmembrane region" description="Helical" evidence="4">
    <location>
        <begin position="163"/>
        <end position="184"/>
    </location>
</feature>
<keyword evidence="4" id="KW-0812">Transmembrane</keyword>
<evidence type="ECO:0000256" key="1">
    <source>
        <dbReference type="ARBA" id="ARBA00004141"/>
    </source>
</evidence>
<feature type="transmembrane region" description="Helical" evidence="4">
    <location>
        <begin position="330"/>
        <end position="349"/>
    </location>
</feature>
<evidence type="ECO:0000256" key="2">
    <source>
        <dbReference type="ARBA" id="ARBA00006727"/>
    </source>
</evidence>
<sequence length="638" mass="68277">MEDVEKAYKAEGISLKRDADEVGDLQSSNASEEKDSLGEEEVVQTTPTGTPVDEPPDGEYGWVCVASVFFINLSTWGLNSSYGVFLAHYLSNNTFPGATALDYAFVGGLSIAVALAVSPISTLCTRAFGTHVTLFTGIIFETGALLGASWAKTIAHLFVTQGMLFGIGMGFLFVGSVGIVPQWFTKRRSFANSLGTAGSGLGGLMYSLATNAMIQSIGLAWAFRVLAILAFAVNGIATILVRDRNKQVGAIHLPFDVRLFKRPEYLLVLGWGFFSMLGYVVLLFSLGNYATSIGLSAKQGSTIVALLNLGQGLGRPLVGLCSDAAGRINLAGFCTFLAGLFCLVVWIFAKSYGVCIFFAILVGSVAGVFWSTVAPVVTEVVGLQVLPSALSILWVVLAVPCTFAEPIGLELRATTGDKYLHCQIFTGCMYLGATVCLWFLRVWKMNDLEKQAMERRRLEETTRQERIASSEGPHMSRTRSQTASTAADTRGARSWHCHSSRRNCSSSSPSDGNRYGKASSYQVIGAGHLVGIYGHGKKLFWTKERDPVTVAIALLGAEVVVLVLVLALPLPPPPPNPVNPGDVETPPELAVGAGVAIVPVHVAPTLQQAMWFALSIVHTDPAVQQEPAALDVNVEQEL</sequence>
<evidence type="ECO:0000256" key="3">
    <source>
        <dbReference type="SAM" id="MobiDB-lite"/>
    </source>
</evidence>
<feature type="compositionally biased region" description="Polar residues" evidence="3">
    <location>
        <begin position="478"/>
        <end position="487"/>
    </location>
</feature>
<evidence type="ECO:0000313" key="5">
    <source>
        <dbReference type="EMBL" id="RFU30036.1"/>
    </source>
</evidence>
<dbReference type="AlphaFoldDB" id="A0A3E2H9B7"/>
<feature type="region of interest" description="Disordered" evidence="3">
    <location>
        <begin position="19"/>
        <end position="55"/>
    </location>
</feature>
<dbReference type="Pfam" id="PF07690">
    <property type="entry name" value="MFS_1"/>
    <property type="match status" value="1"/>
</dbReference>
<feature type="transmembrane region" description="Helical" evidence="4">
    <location>
        <begin position="518"/>
        <end position="536"/>
    </location>
</feature>
<comment type="caution">
    <text evidence="5">The sequence shown here is derived from an EMBL/GenBank/DDBJ whole genome shotgun (WGS) entry which is preliminary data.</text>
</comment>
<dbReference type="CDD" id="cd17352">
    <property type="entry name" value="MFS_MCT_SLC16"/>
    <property type="match status" value="1"/>
</dbReference>
<dbReference type="InterPro" id="IPR011701">
    <property type="entry name" value="MFS"/>
</dbReference>
<feature type="transmembrane region" description="Helical" evidence="4">
    <location>
        <begin position="265"/>
        <end position="286"/>
    </location>
</feature>
<evidence type="ECO:0000313" key="6">
    <source>
        <dbReference type="Proteomes" id="UP000258309"/>
    </source>
</evidence>
<organism evidence="5 6">
    <name type="scientific">Scytalidium lignicola</name>
    <name type="common">Hyphomycete</name>
    <dbReference type="NCBI Taxonomy" id="5539"/>
    <lineage>
        <taxon>Eukaryota</taxon>
        <taxon>Fungi</taxon>
        <taxon>Dikarya</taxon>
        <taxon>Ascomycota</taxon>
        <taxon>Pezizomycotina</taxon>
        <taxon>Leotiomycetes</taxon>
        <taxon>Leotiomycetes incertae sedis</taxon>
        <taxon>Scytalidium</taxon>
    </lineage>
</organism>
<dbReference type="PANTHER" id="PTHR11360">
    <property type="entry name" value="MONOCARBOXYLATE TRANSPORTER"/>
    <property type="match status" value="1"/>
</dbReference>
<feature type="transmembrane region" description="Helical" evidence="4">
    <location>
        <begin position="132"/>
        <end position="151"/>
    </location>
</feature>
<feature type="non-terminal residue" evidence="5">
    <location>
        <position position="638"/>
    </location>
</feature>
<evidence type="ECO:0000256" key="4">
    <source>
        <dbReference type="SAM" id="Phobius"/>
    </source>
</evidence>
<dbReference type="OMA" id="RCFGTRT"/>
<feature type="non-terminal residue" evidence="5">
    <location>
        <position position="1"/>
    </location>
</feature>
<keyword evidence="4" id="KW-1133">Transmembrane helix</keyword>
<dbReference type="GO" id="GO:0016020">
    <property type="term" value="C:membrane"/>
    <property type="evidence" value="ECO:0007669"/>
    <property type="project" value="UniProtKB-SubCell"/>
</dbReference>
<dbReference type="EMBL" id="NCSJ02000111">
    <property type="protein sequence ID" value="RFU30036.1"/>
    <property type="molecule type" value="Genomic_DNA"/>
</dbReference>
<dbReference type="GO" id="GO:0022857">
    <property type="term" value="F:transmembrane transporter activity"/>
    <property type="evidence" value="ECO:0007669"/>
    <property type="project" value="InterPro"/>
</dbReference>
<feature type="region of interest" description="Disordered" evidence="3">
    <location>
        <begin position="455"/>
        <end position="515"/>
    </location>
</feature>
<feature type="transmembrane region" description="Helical" evidence="4">
    <location>
        <begin position="221"/>
        <end position="241"/>
    </location>
</feature>
<name>A0A3E2H9B7_SCYLI</name>
<keyword evidence="6" id="KW-1185">Reference proteome</keyword>
<feature type="transmembrane region" description="Helical" evidence="4">
    <location>
        <begin position="98"/>
        <end position="120"/>
    </location>
</feature>
<feature type="compositionally biased region" description="Basic and acidic residues" evidence="3">
    <location>
        <begin position="455"/>
        <end position="468"/>
    </location>
</feature>
<dbReference type="OrthoDB" id="2213137at2759"/>
<gene>
    <name evidence="5" type="ORF">B7463_g6340</name>
</gene>
<dbReference type="PANTHER" id="PTHR11360:SF315">
    <property type="entry name" value="TRANSPORTER MCH2-RELATED"/>
    <property type="match status" value="1"/>
</dbReference>
<dbReference type="InterPro" id="IPR050327">
    <property type="entry name" value="Proton-linked_MCT"/>
</dbReference>
<comment type="subcellular location">
    <subcellularLocation>
        <location evidence="1">Membrane</location>
        <topology evidence="1">Multi-pass membrane protein</topology>
    </subcellularLocation>
</comment>
<feature type="transmembrane region" description="Helical" evidence="4">
    <location>
        <begin position="356"/>
        <end position="377"/>
    </location>
</feature>
<dbReference type="SUPFAM" id="SSF103473">
    <property type="entry name" value="MFS general substrate transporter"/>
    <property type="match status" value="1"/>
</dbReference>
<feature type="transmembrane region" description="Helical" evidence="4">
    <location>
        <begin position="389"/>
        <end position="407"/>
    </location>
</feature>
<keyword evidence="4" id="KW-0472">Membrane</keyword>
<feature type="transmembrane region" description="Helical" evidence="4">
    <location>
        <begin position="548"/>
        <end position="569"/>
    </location>
</feature>
<dbReference type="InterPro" id="IPR036259">
    <property type="entry name" value="MFS_trans_sf"/>
</dbReference>
<comment type="similarity">
    <text evidence="2">Belongs to the major facilitator superfamily. Monocarboxylate porter (TC 2.A.1.13) family.</text>
</comment>
<feature type="transmembrane region" description="Helical" evidence="4">
    <location>
        <begin position="419"/>
        <end position="440"/>
    </location>
</feature>
<feature type="transmembrane region" description="Helical" evidence="4">
    <location>
        <begin position="191"/>
        <end position="209"/>
    </location>
</feature>
<proteinExistence type="inferred from homology"/>
<dbReference type="Gene3D" id="1.20.1250.20">
    <property type="entry name" value="MFS general substrate transporter like domains"/>
    <property type="match status" value="2"/>
</dbReference>
<reference evidence="5 6" key="1">
    <citation type="submission" date="2018-05" db="EMBL/GenBank/DDBJ databases">
        <title>Draft genome sequence of Scytalidium lignicola DSM 105466, a ubiquitous saprotrophic fungus.</title>
        <authorList>
            <person name="Buettner E."/>
            <person name="Gebauer A.M."/>
            <person name="Hofrichter M."/>
            <person name="Liers C."/>
            <person name="Kellner H."/>
        </authorList>
    </citation>
    <scope>NUCLEOTIDE SEQUENCE [LARGE SCALE GENOMIC DNA]</scope>
    <source>
        <strain evidence="5 6">DSM 105466</strain>
    </source>
</reference>
<dbReference type="Proteomes" id="UP000258309">
    <property type="component" value="Unassembled WGS sequence"/>
</dbReference>
<evidence type="ECO:0008006" key="7">
    <source>
        <dbReference type="Google" id="ProtNLM"/>
    </source>
</evidence>
<accession>A0A3E2H9B7</accession>